<evidence type="ECO:0000313" key="2">
    <source>
        <dbReference type="EMBL" id="MBC5840691.1"/>
    </source>
</evidence>
<reference evidence="2 3" key="1">
    <citation type="submission" date="2020-08" db="EMBL/GenBank/DDBJ databases">
        <title>Description of novel Flavobacterium F-380 isolate.</title>
        <authorList>
            <person name="Saticioglu I.B."/>
            <person name="Duman M."/>
            <person name="Altun S."/>
        </authorList>
    </citation>
    <scope>NUCLEOTIDE SEQUENCE [LARGE SCALE GENOMIC DNA]</scope>
    <source>
        <strain evidence="2 3">F-380</strain>
    </source>
</reference>
<dbReference type="EMBL" id="JACRUJ010000001">
    <property type="protein sequence ID" value="MBC5840691.1"/>
    <property type="molecule type" value="Genomic_DNA"/>
</dbReference>
<dbReference type="RefSeq" id="WP_187009250.1">
    <property type="nucleotide sequence ID" value="NZ_JACRUI010000001.1"/>
</dbReference>
<dbReference type="Proteomes" id="UP000629963">
    <property type="component" value="Unassembled WGS sequence"/>
</dbReference>
<evidence type="ECO:0008006" key="4">
    <source>
        <dbReference type="Google" id="ProtNLM"/>
    </source>
</evidence>
<feature type="chain" id="PRO_5046034555" description="Por secretion system C-terminal sorting domain-containing protein" evidence="1">
    <location>
        <begin position="23"/>
        <end position="196"/>
    </location>
</feature>
<organism evidence="2 3">
    <name type="scientific">Flavobacterium kayseriense</name>
    <dbReference type="NCBI Taxonomy" id="2764714"/>
    <lineage>
        <taxon>Bacteria</taxon>
        <taxon>Pseudomonadati</taxon>
        <taxon>Bacteroidota</taxon>
        <taxon>Flavobacteriia</taxon>
        <taxon>Flavobacteriales</taxon>
        <taxon>Flavobacteriaceae</taxon>
        <taxon>Flavobacterium</taxon>
    </lineage>
</organism>
<keyword evidence="1" id="KW-0732">Signal</keyword>
<protein>
    <recommendedName>
        <fullName evidence="4">Por secretion system C-terminal sorting domain-containing protein</fullName>
    </recommendedName>
</protein>
<name>A0ABR7J581_9FLAO</name>
<comment type="caution">
    <text evidence="2">The sequence shown here is derived from an EMBL/GenBank/DDBJ whole genome shotgun (WGS) entry which is preliminary data.</text>
</comment>
<keyword evidence="3" id="KW-1185">Reference proteome</keyword>
<accession>A0ABR7J581</accession>
<gene>
    <name evidence="2" type="ORF">H8R23_04675</name>
</gene>
<evidence type="ECO:0000256" key="1">
    <source>
        <dbReference type="SAM" id="SignalP"/>
    </source>
</evidence>
<feature type="signal peptide" evidence="1">
    <location>
        <begin position="1"/>
        <end position="22"/>
    </location>
</feature>
<evidence type="ECO:0000313" key="3">
    <source>
        <dbReference type="Proteomes" id="UP000629963"/>
    </source>
</evidence>
<sequence>MKKILKFSLVVVAILSTIKSNASSIDFSLAVKYKQGKVVSFAVREVSKIKLSVYDGTNALVNVERITANGLVSRTYDLEALPDGDYFLEAETSSKISRYTISVSGKSAILCPDAVSEIYKPVFQAKNGITSVSIDNRSKNVVSIAVLNTEGETVHESLSLNQNVIKYFDFKGKGKEEYTFVIKYNDTVFYNTVAVR</sequence>
<proteinExistence type="predicted"/>